<name>A0AAF0J9S3_9BASI</name>
<dbReference type="Pfam" id="PF20662">
    <property type="entry name" value="COG4_C"/>
    <property type="match status" value="1"/>
</dbReference>
<sequence length="733" mass="81169">MGVAPHPEVRTPSDVQRASGELQHKANVQNSRAEAAAARSAADLVAACDMLRGNIAPRLEAVAERARALGKSINPTADAAARLRGRVEMLHEEHTRVQEAIRWCETAAMLKRSLASLAAAIERADWTSAAEHCANANAADIAIRNSVFAAHVVPTTMLPAAPPEALESLRTQLISVLVTEFERATSPETADEQRAMQFLSLFAPVNGYEEGLAAYAAFAATRVHGVGKEVQQRLSTSPPNAIYYGTLLGAVFEQLAVFIDKHQPIVDELFGAPAHPGFADSVLPRLRDEWSALGMQVVNTWRTQRGIRRLQVQTDAHTFAALESVRAVPYEQGQLSRGPREAAPAPDVDAILDEFALMASQWSLFRRFLHKRLGVPPQGDLDETMAQLLHNDYVALESFFLRASIDKAHALDTLDAESKPLMTSLCDDLFFMLRASLTRTLSTSSLDAVEAVIEKVIPMLERDLVEIVVLRMDACRRSLDVQRLVDGPRKLAAIREVRSVMTVYLNVLDTAANYTERIIEDTAESALLEQYFDPGEEDEFDSELSRAQELIRRLGTLTHKLRSAVHFEMEELFSAIIAPRLDSLKEALVENYRLDEPAYALANENDALPKRFASSWNAAMGSLGENLTSANYSLIFGMAVDSIVSRWEDVALSQRYTELGALRFDKDVRAIIAHLTEHSPWSVRDRFSRLQQIAYALNADDEENGDVYALGVAVGISWQFTPDEVQSIRKMRL</sequence>
<protein>
    <recommendedName>
        <fullName evidence="3">Conserved oligomeric Golgi complex subunit 4</fullName>
    </recommendedName>
    <alternativeName>
        <fullName evidence="8">Component of oligomeric Golgi complex 4</fullName>
    </alternativeName>
</protein>
<evidence type="ECO:0000256" key="1">
    <source>
        <dbReference type="ARBA" id="ARBA00004395"/>
    </source>
</evidence>
<dbReference type="Proteomes" id="UP001219933">
    <property type="component" value="Chromosome 1"/>
</dbReference>
<reference evidence="11" key="1">
    <citation type="submission" date="2023-03" db="EMBL/GenBank/DDBJ databases">
        <title>Mating type loci evolution in Malassezia.</title>
        <authorList>
            <person name="Coelho M.A."/>
        </authorList>
    </citation>
    <scope>NUCLEOTIDE SEQUENCE</scope>
    <source>
        <strain evidence="11">CBS 11721</strain>
    </source>
</reference>
<keyword evidence="12" id="KW-1185">Reference proteome</keyword>
<dbReference type="PANTHER" id="PTHR24016">
    <property type="entry name" value="CONSERVED OLIGOMERIC GOLGI COMPLEX SUBUNIT 4"/>
    <property type="match status" value="1"/>
</dbReference>
<dbReference type="InterPro" id="IPR048682">
    <property type="entry name" value="COG4"/>
</dbReference>
<evidence type="ECO:0000256" key="9">
    <source>
        <dbReference type="SAM" id="MobiDB-lite"/>
    </source>
</evidence>
<dbReference type="SMART" id="SM00762">
    <property type="entry name" value="Cog4"/>
    <property type="match status" value="1"/>
</dbReference>
<dbReference type="InterPro" id="IPR013167">
    <property type="entry name" value="COG4_M"/>
</dbReference>
<keyword evidence="6" id="KW-0333">Golgi apparatus</keyword>
<organism evidence="11 12">
    <name type="scientific">Malassezia cuniculi</name>
    <dbReference type="NCBI Taxonomy" id="948313"/>
    <lineage>
        <taxon>Eukaryota</taxon>
        <taxon>Fungi</taxon>
        <taxon>Dikarya</taxon>
        <taxon>Basidiomycota</taxon>
        <taxon>Ustilaginomycotina</taxon>
        <taxon>Malasseziomycetes</taxon>
        <taxon>Malasseziales</taxon>
        <taxon>Malasseziaceae</taxon>
        <taxon>Malassezia</taxon>
    </lineage>
</organism>
<feature type="domain" description="COG4 transport protein middle alpha-helical bundle" evidence="10">
    <location>
        <begin position="166"/>
        <end position="473"/>
    </location>
</feature>
<comment type="similarity">
    <text evidence="2">Belongs to the COG4 family.</text>
</comment>
<evidence type="ECO:0000256" key="3">
    <source>
        <dbReference type="ARBA" id="ARBA00020975"/>
    </source>
</evidence>
<dbReference type="GO" id="GO:0015031">
    <property type="term" value="P:protein transport"/>
    <property type="evidence" value="ECO:0007669"/>
    <property type="project" value="UniProtKB-KW"/>
</dbReference>
<evidence type="ECO:0000259" key="10">
    <source>
        <dbReference type="SMART" id="SM00762"/>
    </source>
</evidence>
<keyword evidence="7" id="KW-0472">Membrane</keyword>
<evidence type="ECO:0000256" key="7">
    <source>
        <dbReference type="ARBA" id="ARBA00023136"/>
    </source>
</evidence>
<evidence type="ECO:0000256" key="5">
    <source>
        <dbReference type="ARBA" id="ARBA00022927"/>
    </source>
</evidence>
<gene>
    <name evidence="11" type="primary">COG4</name>
    <name evidence="11" type="ORF">MCUN1_000414</name>
</gene>
<dbReference type="Pfam" id="PF20663">
    <property type="entry name" value="COG4_N"/>
    <property type="match status" value="1"/>
</dbReference>
<dbReference type="PANTHER" id="PTHR24016:SF0">
    <property type="entry name" value="CONSERVED OLIGOMERIC GOLGI COMPLEX SUBUNIT 4"/>
    <property type="match status" value="1"/>
</dbReference>
<evidence type="ECO:0000256" key="8">
    <source>
        <dbReference type="ARBA" id="ARBA00031340"/>
    </source>
</evidence>
<proteinExistence type="inferred from homology"/>
<feature type="region of interest" description="Disordered" evidence="9">
    <location>
        <begin position="1"/>
        <end position="22"/>
    </location>
</feature>
<dbReference type="Pfam" id="PF08318">
    <property type="entry name" value="COG4_m"/>
    <property type="match status" value="1"/>
</dbReference>
<dbReference type="AlphaFoldDB" id="A0AAF0J9S3"/>
<keyword evidence="4" id="KW-0813">Transport</keyword>
<dbReference type="GO" id="GO:0000139">
    <property type="term" value="C:Golgi membrane"/>
    <property type="evidence" value="ECO:0007669"/>
    <property type="project" value="UniProtKB-SubCell"/>
</dbReference>
<dbReference type="EMBL" id="CP119877">
    <property type="protein sequence ID" value="WFD33601.1"/>
    <property type="molecule type" value="Genomic_DNA"/>
</dbReference>
<evidence type="ECO:0000256" key="2">
    <source>
        <dbReference type="ARBA" id="ARBA00009215"/>
    </source>
</evidence>
<keyword evidence="5" id="KW-0653">Protein transport</keyword>
<evidence type="ECO:0000256" key="4">
    <source>
        <dbReference type="ARBA" id="ARBA00022448"/>
    </source>
</evidence>
<evidence type="ECO:0000313" key="12">
    <source>
        <dbReference type="Proteomes" id="UP001219933"/>
    </source>
</evidence>
<evidence type="ECO:0000256" key="6">
    <source>
        <dbReference type="ARBA" id="ARBA00023034"/>
    </source>
</evidence>
<comment type="subcellular location">
    <subcellularLocation>
        <location evidence="1">Golgi apparatus membrane</location>
        <topology evidence="1">Peripheral membrane protein</topology>
    </subcellularLocation>
</comment>
<accession>A0AAF0J9S3</accession>
<dbReference type="Gene3D" id="1.20.58.1970">
    <property type="match status" value="1"/>
</dbReference>
<dbReference type="InterPro" id="IPR048680">
    <property type="entry name" value="COG4_N"/>
</dbReference>
<evidence type="ECO:0000313" key="11">
    <source>
        <dbReference type="EMBL" id="WFD33601.1"/>
    </source>
</evidence>
<dbReference type="InterPro" id="IPR048684">
    <property type="entry name" value="COG4_C"/>
</dbReference>